<accession>A0A7X0JIT7</accession>
<name>A0A7X0JIT7_9HYPH</name>
<comment type="similarity">
    <text evidence="1">Belongs to the Gfa family.</text>
</comment>
<dbReference type="Gene3D" id="3.90.1590.10">
    <property type="entry name" value="glutathione-dependent formaldehyde- activating enzyme (gfa)"/>
    <property type="match status" value="1"/>
</dbReference>
<keyword evidence="7" id="KW-1185">Reference proteome</keyword>
<protein>
    <recommendedName>
        <fullName evidence="5">CENP-V/GFA domain-containing protein</fullName>
    </recommendedName>
</protein>
<evidence type="ECO:0000256" key="1">
    <source>
        <dbReference type="ARBA" id="ARBA00005495"/>
    </source>
</evidence>
<gene>
    <name evidence="6" type="ORF">F4695_000750</name>
</gene>
<evidence type="ECO:0000256" key="4">
    <source>
        <dbReference type="ARBA" id="ARBA00023239"/>
    </source>
</evidence>
<dbReference type="EMBL" id="JACHBU010000001">
    <property type="protein sequence ID" value="MBB6507431.1"/>
    <property type="molecule type" value="Genomic_DNA"/>
</dbReference>
<keyword evidence="3" id="KW-0862">Zinc</keyword>
<sequence>MTVVRKGGCLCGKVTFSVAGEPTRVGLCHCTDCRQESGSAFTYFGIWPAHAFLSEGTTAEHGGRRFCPSCGSRLFVCDEHEAEVKLGSLRDAPSGIVPTYELWIKRREPWLVALPDAEQFDEDRP</sequence>
<dbReference type="Pfam" id="PF04828">
    <property type="entry name" value="GFA"/>
    <property type="match status" value="1"/>
</dbReference>
<keyword evidence="4" id="KW-0456">Lyase</keyword>
<dbReference type="InterPro" id="IPR011057">
    <property type="entry name" value="Mss4-like_sf"/>
</dbReference>
<proteinExistence type="inferred from homology"/>
<dbReference type="PROSITE" id="PS51891">
    <property type="entry name" value="CENP_V_GFA"/>
    <property type="match status" value="1"/>
</dbReference>
<dbReference type="GO" id="GO:0016846">
    <property type="term" value="F:carbon-sulfur lyase activity"/>
    <property type="evidence" value="ECO:0007669"/>
    <property type="project" value="InterPro"/>
</dbReference>
<organism evidence="6 7">
    <name type="scientific">Rhizobium soli</name>
    <dbReference type="NCBI Taxonomy" id="424798"/>
    <lineage>
        <taxon>Bacteria</taxon>
        <taxon>Pseudomonadati</taxon>
        <taxon>Pseudomonadota</taxon>
        <taxon>Alphaproteobacteria</taxon>
        <taxon>Hyphomicrobiales</taxon>
        <taxon>Rhizobiaceae</taxon>
        <taxon>Rhizobium/Agrobacterium group</taxon>
        <taxon>Rhizobium</taxon>
    </lineage>
</organism>
<dbReference type="RefSeq" id="WP_184653869.1">
    <property type="nucleotide sequence ID" value="NZ_JACHBU010000001.1"/>
</dbReference>
<dbReference type="Proteomes" id="UP000585437">
    <property type="component" value="Unassembled WGS sequence"/>
</dbReference>
<feature type="domain" description="CENP-V/GFA" evidence="5">
    <location>
        <begin position="5"/>
        <end position="111"/>
    </location>
</feature>
<comment type="caution">
    <text evidence="6">The sequence shown here is derived from an EMBL/GenBank/DDBJ whole genome shotgun (WGS) entry which is preliminary data.</text>
</comment>
<evidence type="ECO:0000313" key="7">
    <source>
        <dbReference type="Proteomes" id="UP000585437"/>
    </source>
</evidence>
<evidence type="ECO:0000259" key="5">
    <source>
        <dbReference type="PROSITE" id="PS51891"/>
    </source>
</evidence>
<dbReference type="GO" id="GO:0046872">
    <property type="term" value="F:metal ion binding"/>
    <property type="evidence" value="ECO:0007669"/>
    <property type="project" value="UniProtKB-KW"/>
</dbReference>
<evidence type="ECO:0000256" key="2">
    <source>
        <dbReference type="ARBA" id="ARBA00022723"/>
    </source>
</evidence>
<reference evidence="6 7" key="1">
    <citation type="submission" date="2020-08" db="EMBL/GenBank/DDBJ databases">
        <title>The Agave Microbiome: Exploring the role of microbial communities in plant adaptations to desert environments.</title>
        <authorList>
            <person name="Partida-Martinez L.P."/>
        </authorList>
    </citation>
    <scope>NUCLEOTIDE SEQUENCE [LARGE SCALE GENOMIC DNA]</scope>
    <source>
        <strain evidence="6 7">AS3.12</strain>
    </source>
</reference>
<dbReference type="PANTHER" id="PTHR33337">
    <property type="entry name" value="GFA DOMAIN-CONTAINING PROTEIN"/>
    <property type="match status" value="1"/>
</dbReference>
<evidence type="ECO:0000256" key="3">
    <source>
        <dbReference type="ARBA" id="ARBA00022833"/>
    </source>
</evidence>
<dbReference type="PANTHER" id="PTHR33337:SF40">
    <property type="entry name" value="CENP-V_GFA DOMAIN-CONTAINING PROTEIN-RELATED"/>
    <property type="match status" value="1"/>
</dbReference>
<evidence type="ECO:0000313" key="6">
    <source>
        <dbReference type="EMBL" id="MBB6507431.1"/>
    </source>
</evidence>
<dbReference type="InterPro" id="IPR006913">
    <property type="entry name" value="CENP-V/GFA"/>
</dbReference>
<dbReference type="AlphaFoldDB" id="A0A7X0JIT7"/>
<keyword evidence="2" id="KW-0479">Metal-binding</keyword>
<dbReference type="SUPFAM" id="SSF51316">
    <property type="entry name" value="Mss4-like"/>
    <property type="match status" value="1"/>
</dbReference>